<sequence length="162" mass="17616">MICLIGPSSGNNISVQAVLTGGVPPAQGGGIHQNCTTANEIWRLVSEAGSPSADISISFCNFPSLSTFAFCTFPSLPAFSRCIFTLSSMSSYNFNYFPFEACKRVFVFRLARDLLSQLLRAACFLVVSGISSYQLSVAMQLHHRQPSALSVYIIPLSYTVIR</sequence>
<keyword evidence="2" id="KW-1185">Reference proteome</keyword>
<dbReference type="AlphaFoldDB" id="A0A8C0IT77"/>
<organism evidence="1 2">
    <name type="scientific">Chelonoidis abingdonii</name>
    <name type="common">Abingdon island giant tortoise</name>
    <name type="synonym">Testudo abingdonii</name>
    <dbReference type="NCBI Taxonomy" id="106734"/>
    <lineage>
        <taxon>Eukaryota</taxon>
        <taxon>Metazoa</taxon>
        <taxon>Chordata</taxon>
        <taxon>Craniata</taxon>
        <taxon>Vertebrata</taxon>
        <taxon>Euteleostomi</taxon>
        <taxon>Archelosauria</taxon>
        <taxon>Testudinata</taxon>
        <taxon>Testudines</taxon>
        <taxon>Cryptodira</taxon>
        <taxon>Durocryptodira</taxon>
        <taxon>Testudinoidea</taxon>
        <taxon>Testudinidae</taxon>
        <taxon>Chelonoidis</taxon>
    </lineage>
</organism>
<accession>A0A8C0IT77</accession>
<dbReference type="Ensembl" id="ENSCABT00000020893.1">
    <property type="protein sequence ID" value="ENSCABP00000019073.1"/>
    <property type="gene ID" value="ENSCABG00000014083.1"/>
</dbReference>
<name>A0A8C0IT77_CHEAB</name>
<reference evidence="1" key="2">
    <citation type="submission" date="2025-09" db="UniProtKB">
        <authorList>
            <consortium name="Ensembl"/>
        </authorList>
    </citation>
    <scope>IDENTIFICATION</scope>
</reference>
<reference evidence="1" key="1">
    <citation type="submission" date="2025-08" db="UniProtKB">
        <authorList>
            <consortium name="Ensembl"/>
        </authorList>
    </citation>
    <scope>IDENTIFICATION</scope>
</reference>
<evidence type="ECO:0000313" key="1">
    <source>
        <dbReference type="Ensembl" id="ENSCABP00000019073.1"/>
    </source>
</evidence>
<protein>
    <submittedName>
        <fullName evidence="1">Uncharacterized protein</fullName>
    </submittedName>
</protein>
<evidence type="ECO:0000313" key="2">
    <source>
        <dbReference type="Proteomes" id="UP000694404"/>
    </source>
</evidence>
<dbReference type="Proteomes" id="UP000694404">
    <property type="component" value="Unplaced"/>
</dbReference>
<proteinExistence type="predicted"/>